<name>A0A0J0XX10_9TREE</name>
<dbReference type="RefSeq" id="XP_018282093.1">
    <property type="nucleotide sequence ID" value="XM_018426327.1"/>
</dbReference>
<proteinExistence type="predicted"/>
<dbReference type="GeneID" id="28986930"/>
<gene>
    <name evidence="1" type="ORF">CC85DRAFT_325338</name>
</gene>
<accession>A0A0J0XX10</accession>
<reference evidence="1 2" key="1">
    <citation type="submission" date="2015-03" db="EMBL/GenBank/DDBJ databases">
        <title>Genomics and transcriptomics of the oil-accumulating basidiomycete yeast T. oleaginosus allow insights into substrate utilization and the diverse evolutionary trajectories of mating systems in fungi.</title>
        <authorList>
            <consortium name="DOE Joint Genome Institute"/>
            <person name="Kourist R."/>
            <person name="Kracht O."/>
            <person name="Bracharz F."/>
            <person name="Lipzen A."/>
            <person name="Nolan M."/>
            <person name="Ohm R."/>
            <person name="Grigoriev I."/>
            <person name="Sun S."/>
            <person name="Heitman J."/>
            <person name="Bruck T."/>
            <person name="Nowrousian M."/>
        </authorList>
    </citation>
    <scope>NUCLEOTIDE SEQUENCE [LARGE SCALE GENOMIC DNA]</scope>
    <source>
        <strain evidence="1 2">IBC0246</strain>
    </source>
</reference>
<sequence length="674" mass="71331">MGELISAAIISQVARVATDFGTAVSKTGIMGIALAQQGLDIDVLGRLVGALSLRPREPFADALTHAAPLHGRFASSFLAQILPESVPTIQLKLAESERGRALLLLVSALACAAPPKHVLSLLRELIALTHALKRVADLPEAYLHACAHAPTMCLVEDDVACHVDWYTAVLECSGGGGGARRASARDLAAALIAFGRAQAHAHTYVRIRNLTGLEALLAALTALFGAQVRVGAYMPRGAGPTRIVCEFGDGPPSVAVVRAGAPPLEYVSAGEAPRPTLSVGQVRARARARLARAAVPWAVLAGAGAYAARAVAPDLAVRAEILAANEASSKLEMIARDWVAEFARAIDIPPLSQSPAVEGGGDDASAPPPSIHFFINAAAESKVALKTYVAKLGPVGAQAQALWDEPGVPDALRELWLTSLLSAVYGSPASGLEVRARAVERWKIPSGVNSILSVLEVVPAYDGVEAGVQGRTRAAAAVQAGAYVLLPRFLAEESVGAPDDSLLLMLPGVFRLDGVAVDGFFPEDVEAEEASGLELSDLRDVEPPADASASADFQYHYAEAERGYALRVLAAGYPMPLNAAINGVLRVRRLRAFHETGEHGSWLKAAPHQAVAGTYMSWFQKRVYLCHDNHAGRLLAFSRVGERREHIKAVFFEGDDYRQALAYADRHQCKVVIV</sequence>
<evidence type="ECO:0000313" key="2">
    <source>
        <dbReference type="Proteomes" id="UP000053611"/>
    </source>
</evidence>
<dbReference type="Proteomes" id="UP000053611">
    <property type="component" value="Unassembled WGS sequence"/>
</dbReference>
<organism evidence="1 2">
    <name type="scientific">Cutaneotrichosporon oleaginosum</name>
    <dbReference type="NCBI Taxonomy" id="879819"/>
    <lineage>
        <taxon>Eukaryota</taxon>
        <taxon>Fungi</taxon>
        <taxon>Dikarya</taxon>
        <taxon>Basidiomycota</taxon>
        <taxon>Agaricomycotina</taxon>
        <taxon>Tremellomycetes</taxon>
        <taxon>Trichosporonales</taxon>
        <taxon>Trichosporonaceae</taxon>
        <taxon>Cutaneotrichosporon</taxon>
    </lineage>
</organism>
<dbReference type="AlphaFoldDB" id="A0A0J0XX10"/>
<keyword evidence="2" id="KW-1185">Reference proteome</keyword>
<evidence type="ECO:0000313" key="1">
    <source>
        <dbReference type="EMBL" id="KLT45602.1"/>
    </source>
</evidence>
<dbReference type="EMBL" id="KQ087180">
    <property type="protein sequence ID" value="KLT45602.1"/>
    <property type="molecule type" value="Genomic_DNA"/>
</dbReference>
<protein>
    <submittedName>
        <fullName evidence="1">Uncharacterized protein</fullName>
    </submittedName>
</protein>